<keyword evidence="4" id="KW-0813">Transport</keyword>
<proteinExistence type="inferred from homology"/>
<dbReference type="GO" id="GO:0006614">
    <property type="term" value="P:SRP-dependent cotranslational protein targeting to membrane"/>
    <property type="evidence" value="ECO:0007669"/>
    <property type="project" value="UniProtKB-UniRule"/>
</dbReference>
<evidence type="ECO:0000256" key="10">
    <source>
        <dbReference type="ARBA" id="ARBA00023136"/>
    </source>
</evidence>
<evidence type="ECO:0000256" key="12">
    <source>
        <dbReference type="ARBA" id="ARBA00025337"/>
    </source>
</evidence>
<dbReference type="GO" id="GO:0005525">
    <property type="term" value="F:GTP binding"/>
    <property type="evidence" value="ECO:0007669"/>
    <property type="project" value="UniProtKB-UniRule"/>
</dbReference>
<keyword evidence="17" id="KW-0969">Cilium</keyword>
<dbReference type="PANTHER" id="PTHR43134">
    <property type="entry name" value="SIGNAL RECOGNITION PARTICLE RECEPTOR SUBUNIT ALPHA"/>
    <property type="match status" value="1"/>
</dbReference>
<evidence type="ECO:0000256" key="11">
    <source>
        <dbReference type="ARBA" id="ARBA00023225"/>
    </source>
</evidence>
<dbReference type="SUPFAM" id="SSF52540">
    <property type="entry name" value="P-loop containing nucleoside triphosphate hydrolases"/>
    <property type="match status" value="1"/>
</dbReference>
<gene>
    <name evidence="17" type="primary">flhF</name>
    <name evidence="17" type="ORF">FYJ58_03770</name>
</gene>
<dbReference type="InterPro" id="IPR000897">
    <property type="entry name" value="SRP54_GTPase_dom"/>
</dbReference>
<evidence type="ECO:0000256" key="5">
    <source>
        <dbReference type="ARBA" id="ARBA00022475"/>
    </source>
</evidence>
<evidence type="ECO:0000313" key="18">
    <source>
        <dbReference type="Proteomes" id="UP000482209"/>
    </source>
</evidence>
<dbReference type="SMART" id="SM00382">
    <property type="entry name" value="AAA"/>
    <property type="match status" value="1"/>
</dbReference>
<evidence type="ECO:0000256" key="6">
    <source>
        <dbReference type="ARBA" id="ARBA00022741"/>
    </source>
</evidence>
<dbReference type="FunFam" id="3.40.50.300:FF:000695">
    <property type="entry name" value="Flagellar biosynthesis regulator FlhF"/>
    <property type="match status" value="1"/>
</dbReference>
<evidence type="ECO:0000256" key="14">
    <source>
        <dbReference type="SAM" id="Coils"/>
    </source>
</evidence>
<dbReference type="InterPro" id="IPR027417">
    <property type="entry name" value="P-loop_NTPase"/>
</dbReference>
<dbReference type="Pfam" id="PF00448">
    <property type="entry name" value="SRP54"/>
    <property type="match status" value="1"/>
</dbReference>
<dbReference type="InterPro" id="IPR020006">
    <property type="entry name" value="FlhF"/>
</dbReference>
<accession>A0A6L5XWM3</accession>
<comment type="caution">
    <text evidence="17">The sequence shown here is derived from an EMBL/GenBank/DDBJ whole genome shotgun (WGS) entry which is preliminary data.</text>
</comment>
<dbReference type="GO" id="GO:0005047">
    <property type="term" value="F:signal recognition particle binding"/>
    <property type="evidence" value="ECO:0007669"/>
    <property type="project" value="TreeGrafter"/>
</dbReference>
<dbReference type="RefSeq" id="WP_328597794.1">
    <property type="nucleotide sequence ID" value="NZ_VUMT01000004.1"/>
</dbReference>
<evidence type="ECO:0000259" key="15">
    <source>
        <dbReference type="SMART" id="SM00382"/>
    </source>
</evidence>
<dbReference type="GO" id="GO:0005886">
    <property type="term" value="C:plasma membrane"/>
    <property type="evidence" value="ECO:0007669"/>
    <property type="project" value="UniProtKB-SubCell"/>
</dbReference>
<sequence length="424" mass="47698">MIIKKFQAATENEAIMLAKNELGKDAIVMNIKYIKPKGIYKLFKKASVEVTAAVDEENSYTDGKKMLSEIKKINDNSVSTSAPVNPSLAKKEVLAVKKEENPLFSNPNIIIEPEEEEKKNESETAIEQRLNELQYLLEAQMKVKKETDSLEREQEEKTESKNEACIKLISEKLIQNEVDELYAAQLIKEIEKGLNADASVDNILSTVYQKIILKIGQPKPIEVEEGKTKFIYFVGSTGVGKTTTIAKIAASLKLKRKAKIAMVTSDTYRIAAVEQLRTYANILGVPVKVVYTETEMEDVKREFTGYDIVLIDTAGRSHHNEAQKEDIKRLIEAIPKEEREVYLVLSATTKYKDLLEIAKTYEEITDYNLIFTKLDESDCIGNLFNIKMATGVPLSYTTWGQNVPDDIGQIDAQNIAKKLLGGNR</sequence>
<keyword evidence="14" id="KW-0175">Coiled coil</keyword>
<evidence type="ECO:0000256" key="7">
    <source>
        <dbReference type="ARBA" id="ARBA00022795"/>
    </source>
</evidence>
<evidence type="ECO:0000256" key="13">
    <source>
        <dbReference type="NCBIfam" id="TIGR03499"/>
    </source>
</evidence>
<dbReference type="Gene3D" id="1.20.120.1380">
    <property type="entry name" value="Flagellar FlhF biosynthesis protein, N domain"/>
    <property type="match status" value="1"/>
</dbReference>
<comment type="function">
    <text evidence="12">Necessary for flagellar biosynthesis. May be involved in translocation of the flagellum.</text>
</comment>
<keyword evidence="11" id="KW-1006">Bacterial flagellum protein export</keyword>
<evidence type="ECO:0000256" key="8">
    <source>
        <dbReference type="ARBA" id="ARBA00022927"/>
    </source>
</evidence>
<evidence type="ECO:0000256" key="9">
    <source>
        <dbReference type="ARBA" id="ARBA00023134"/>
    </source>
</evidence>
<dbReference type="AlphaFoldDB" id="A0A6L5XWM3"/>
<dbReference type="SMART" id="SM00962">
    <property type="entry name" value="SRP54"/>
    <property type="match status" value="1"/>
</dbReference>
<name>A0A6L5XWM3_9FIRM</name>
<keyword evidence="7" id="KW-1005">Bacterial flagellum biogenesis</keyword>
<evidence type="ECO:0000256" key="3">
    <source>
        <dbReference type="ARBA" id="ARBA00014919"/>
    </source>
</evidence>
<dbReference type="GO" id="GO:0003924">
    <property type="term" value="F:GTPase activity"/>
    <property type="evidence" value="ECO:0007669"/>
    <property type="project" value="UniProtKB-UniRule"/>
</dbReference>
<feature type="domain" description="SRP54-type proteins GTP-binding" evidence="16">
    <location>
        <begin position="228"/>
        <end position="421"/>
    </location>
</feature>
<dbReference type="GO" id="GO:0015031">
    <property type="term" value="P:protein transport"/>
    <property type="evidence" value="ECO:0007669"/>
    <property type="project" value="UniProtKB-KW"/>
</dbReference>
<dbReference type="InterPro" id="IPR047040">
    <property type="entry name" value="FlhF__GTPase_dom"/>
</dbReference>
<keyword evidence="8" id="KW-0653">Protein transport</keyword>
<comment type="subcellular location">
    <subcellularLocation>
        <location evidence="1">Cell membrane</location>
        <topology evidence="1">Peripheral membrane protein</topology>
        <orientation evidence="1">Cytoplasmic side</orientation>
    </subcellularLocation>
</comment>
<dbReference type="InterPro" id="IPR003593">
    <property type="entry name" value="AAA+_ATPase"/>
</dbReference>
<dbReference type="Proteomes" id="UP000482209">
    <property type="component" value="Unassembled WGS sequence"/>
</dbReference>
<keyword evidence="10" id="KW-0472">Membrane</keyword>
<keyword evidence="9" id="KW-0342">GTP-binding</keyword>
<keyword evidence="17" id="KW-0966">Cell projection</keyword>
<evidence type="ECO:0000256" key="4">
    <source>
        <dbReference type="ARBA" id="ARBA00022448"/>
    </source>
</evidence>
<organism evidence="17 18">
    <name type="scientific">Velocimicrobium porci</name>
    <dbReference type="NCBI Taxonomy" id="2606634"/>
    <lineage>
        <taxon>Bacteria</taxon>
        <taxon>Bacillati</taxon>
        <taxon>Bacillota</taxon>
        <taxon>Clostridia</taxon>
        <taxon>Lachnospirales</taxon>
        <taxon>Lachnospiraceae</taxon>
        <taxon>Velocimicrobium</taxon>
    </lineage>
</organism>
<dbReference type="Gene3D" id="3.40.50.300">
    <property type="entry name" value="P-loop containing nucleotide triphosphate hydrolases"/>
    <property type="match status" value="1"/>
</dbReference>
<reference evidence="17 18" key="1">
    <citation type="submission" date="2019-08" db="EMBL/GenBank/DDBJ databases">
        <title>In-depth cultivation of the pig gut microbiome towards novel bacterial diversity and tailored functional studies.</title>
        <authorList>
            <person name="Wylensek D."/>
            <person name="Hitch T.C.A."/>
            <person name="Clavel T."/>
        </authorList>
    </citation>
    <scope>NUCLEOTIDE SEQUENCE [LARGE SCALE GENOMIC DNA]</scope>
    <source>
        <strain evidence="17 18">WCA-693-APC-MOT-I</strain>
    </source>
</reference>
<evidence type="ECO:0000256" key="2">
    <source>
        <dbReference type="ARBA" id="ARBA00008531"/>
    </source>
</evidence>
<feature type="domain" description="AAA+ ATPase" evidence="15">
    <location>
        <begin position="227"/>
        <end position="371"/>
    </location>
</feature>
<keyword evidence="17" id="KW-0282">Flagellum</keyword>
<dbReference type="PANTHER" id="PTHR43134:SF3">
    <property type="entry name" value="FLAGELLAR BIOSYNTHESIS PROTEIN FLHF"/>
    <property type="match status" value="1"/>
</dbReference>
<feature type="coiled-coil region" evidence="14">
    <location>
        <begin position="136"/>
        <end position="163"/>
    </location>
</feature>
<evidence type="ECO:0000256" key="1">
    <source>
        <dbReference type="ARBA" id="ARBA00004413"/>
    </source>
</evidence>
<protein>
    <recommendedName>
        <fullName evidence="3 13">Flagellar biosynthesis protein FlhF</fullName>
    </recommendedName>
</protein>
<keyword evidence="5" id="KW-1003">Cell membrane</keyword>
<keyword evidence="6" id="KW-0547">Nucleotide-binding</keyword>
<evidence type="ECO:0000259" key="16">
    <source>
        <dbReference type="SMART" id="SM00962"/>
    </source>
</evidence>
<dbReference type="NCBIfam" id="TIGR03499">
    <property type="entry name" value="FlhF"/>
    <property type="match status" value="1"/>
</dbReference>
<comment type="similarity">
    <text evidence="2">Belongs to the GTP-binding SRP family.</text>
</comment>
<dbReference type="EMBL" id="VUMT01000004">
    <property type="protein sequence ID" value="MSS62994.1"/>
    <property type="molecule type" value="Genomic_DNA"/>
</dbReference>
<keyword evidence="18" id="KW-1185">Reference proteome</keyword>
<dbReference type="CDD" id="cd17873">
    <property type="entry name" value="FlhF"/>
    <property type="match status" value="1"/>
</dbReference>
<dbReference type="GO" id="GO:0044781">
    <property type="term" value="P:bacterial-type flagellum organization"/>
    <property type="evidence" value="ECO:0007669"/>
    <property type="project" value="UniProtKB-UniRule"/>
</dbReference>
<evidence type="ECO:0000313" key="17">
    <source>
        <dbReference type="EMBL" id="MSS62994.1"/>
    </source>
</evidence>